<dbReference type="Pfam" id="PF17932">
    <property type="entry name" value="TetR_C_24"/>
    <property type="match status" value="1"/>
</dbReference>
<evidence type="ECO:0000259" key="6">
    <source>
        <dbReference type="PROSITE" id="PS50977"/>
    </source>
</evidence>
<dbReference type="Gene3D" id="1.10.357.10">
    <property type="entry name" value="Tetracycline Repressor, domain 2"/>
    <property type="match status" value="1"/>
</dbReference>
<dbReference type="SUPFAM" id="SSF48498">
    <property type="entry name" value="Tetracyclin repressor-like, C-terminal domain"/>
    <property type="match status" value="1"/>
</dbReference>
<evidence type="ECO:0000256" key="2">
    <source>
        <dbReference type="ARBA" id="ARBA00023015"/>
    </source>
</evidence>
<comment type="caution">
    <text evidence="7">The sequence shown here is derived from an EMBL/GenBank/DDBJ whole genome shotgun (WGS) entry which is preliminary data.</text>
</comment>
<keyword evidence="8" id="KW-1185">Reference proteome</keyword>
<dbReference type="PROSITE" id="PS50977">
    <property type="entry name" value="HTH_TETR_2"/>
    <property type="match status" value="1"/>
</dbReference>
<dbReference type="RefSeq" id="WP_310459011.1">
    <property type="nucleotide sequence ID" value="NZ_JAVKPH010000036.1"/>
</dbReference>
<evidence type="ECO:0000256" key="1">
    <source>
        <dbReference type="ARBA" id="ARBA00022491"/>
    </source>
</evidence>
<dbReference type="SUPFAM" id="SSF46689">
    <property type="entry name" value="Homeodomain-like"/>
    <property type="match status" value="1"/>
</dbReference>
<dbReference type="InterPro" id="IPR036271">
    <property type="entry name" value="Tet_transcr_reg_TetR-rel_C_sf"/>
</dbReference>
<dbReference type="Pfam" id="PF00440">
    <property type="entry name" value="TetR_N"/>
    <property type="match status" value="1"/>
</dbReference>
<protein>
    <submittedName>
        <fullName evidence="7">TetR/AcrR family transcriptional regulator</fullName>
    </submittedName>
</protein>
<keyword evidence="2" id="KW-0805">Transcription regulation</keyword>
<keyword evidence="1" id="KW-0678">Repressor</keyword>
<feature type="DNA-binding region" description="H-T-H motif" evidence="5">
    <location>
        <begin position="36"/>
        <end position="55"/>
    </location>
</feature>
<sequence length="217" mass="24340">MTTARRPATRKAAATRVEILVAAAQLFAEKGYSECNLRELADKVGMKAGSFYYHFRSKEEILDELLKTSIALVTDAVTEAIAAEGPEAPIRARIIAALRAHMTTFLSADGHASAFMRVWEHLPPTMRRRNREKRRAYAEIWYRLMEEGRAEGLIRTDIELRLLVPFVIAGMSRTIEWYNPRHMTIDMICDLVVRVYLDGGITAPGSAKDTGASRAAE</sequence>
<reference evidence="7 8" key="1">
    <citation type="submission" date="2023-09" db="EMBL/GenBank/DDBJ databases">
        <title>Xinfangfangia sedmenti sp. nov., isolated the sedment.</title>
        <authorList>
            <person name="Xu L."/>
        </authorList>
    </citation>
    <scope>NUCLEOTIDE SEQUENCE [LARGE SCALE GENOMIC DNA]</scope>
    <source>
        <strain evidence="7 8">LG-4</strain>
    </source>
</reference>
<evidence type="ECO:0000256" key="4">
    <source>
        <dbReference type="ARBA" id="ARBA00023163"/>
    </source>
</evidence>
<evidence type="ECO:0000256" key="3">
    <source>
        <dbReference type="ARBA" id="ARBA00023125"/>
    </source>
</evidence>
<gene>
    <name evidence="7" type="ORF">RGD00_19850</name>
</gene>
<accession>A0ABU1FDA7</accession>
<dbReference type="PRINTS" id="PR00455">
    <property type="entry name" value="HTHTETR"/>
</dbReference>
<dbReference type="EMBL" id="JAVKPH010000036">
    <property type="protein sequence ID" value="MDR5654870.1"/>
    <property type="molecule type" value="Genomic_DNA"/>
</dbReference>
<dbReference type="Gene3D" id="1.10.10.60">
    <property type="entry name" value="Homeodomain-like"/>
    <property type="match status" value="1"/>
</dbReference>
<dbReference type="InterPro" id="IPR041490">
    <property type="entry name" value="KstR2_TetR_C"/>
</dbReference>
<dbReference type="Proteomes" id="UP001247754">
    <property type="component" value="Unassembled WGS sequence"/>
</dbReference>
<name>A0ABU1FDA7_9RHOB</name>
<keyword evidence="3 5" id="KW-0238">DNA-binding</keyword>
<dbReference type="InterPro" id="IPR050109">
    <property type="entry name" value="HTH-type_TetR-like_transc_reg"/>
</dbReference>
<dbReference type="PANTHER" id="PTHR30055:SF175">
    <property type="entry name" value="HTH-TYPE TRANSCRIPTIONAL REPRESSOR KSTR2"/>
    <property type="match status" value="1"/>
</dbReference>
<organism evidence="7 8">
    <name type="scientific">Ruixingdingia sedimenti</name>
    <dbReference type="NCBI Taxonomy" id="3073604"/>
    <lineage>
        <taxon>Bacteria</taxon>
        <taxon>Pseudomonadati</taxon>
        <taxon>Pseudomonadota</taxon>
        <taxon>Alphaproteobacteria</taxon>
        <taxon>Rhodobacterales</taxon>
        <taxon>Paracoccaceae</taxon>
        <taxon>Ruixingdingia</taxon>
    </lineage>
</organism>
<dbReference type="PANTHER" id="PTHR30055">
    <property type="entry name" value="HTH-TYPE TRANSCRIPTIONAL REGULATOR RUTR"/>
    <property type="match status" value="1"/>
</dbReference>
<evidence type="ECO:0000256" key="5">
    <source>
        <dbReference type="PROSITE-ProRule" id="PRU00335"/>
    </source>
</evidence>
<feature type="domain" description="HTH tetR-type" evidence="6">
    <location>
        <begin position="13"/>
        <end position="73"/>
    </location>
</feature>
<dbReference type="InterPro" id="IPR009057">
    <property type="entry name" value="Homeodomain-like_sf"/>
</dbReference>
<keyword evidence="4" id="KW-0804">Transcription</keyword>
<evidence type="ECO:0000313" key="8">
    <source>
        <dbReference type="Proteomes" id="UP001247754"/>
    </source>
</evidence>
<proteinExistence type="predicted"/>
<evidence type="ECO:0000313" key="7">
    <source>
        <dbReference type="EMBL" id="MDR5654870.1"/>
    </source>
</evidence>
<dbReference type="InterPro" id="IPR001647">
    <property type="entry name" value="HTH_TetR"/>
</dbReference>